<proteinExistence type="predicted"/>
<evidence type="ECO:0000256" key="1">
    <source>
        <dbReference type="SAM" id="MobiDB-lite"/>
    </source>
</evidence>
<feature type="region of interest" description="Disordered" evidence="1">
    <location>
        <begin position="1"/>
        <end position="52"/>
    </location>
</feature>
<dbReference type="AlphaFoldDB" id="A0A2X0LY28"/>
<evidence type="ECO:0000313" key="3">
    <source>
        <dbReference type="Proteomes" id="UP000249464"/>
    </source>
</evidence>
<gene>
    <name evidence="2" type="primary">BQ5605_C015g08017</name>
    <name evidence="2" type="ORF">BQ5605_C015G08017</name>
</gene>
<keyword evidence="3" id="KW-1185">Reference proteome</keyword>
<reference evidence="2 3" key="1">
    <citation type="submission" date="2016-11" db="EMBL/GenBank/DDBJ databases">
        <authorList>
            <person name="Jaros S."/>
            <person name="Januszkiewicz K."/>
            <person name="Wedrychowicz H."/>
        </authorList>
    </citation>
    <scope>NUCLEOTIDE SEQUENCE [LARGE SCALE GENOMIC DNA]</scope>
</reference>
<protein>
    <submittedName>
        <fullName evidence="2">BQ5605_C015g08017 protein</fullName>
    </submittedName>
</protein>
<accession>A0A2X0LY28</accession>
<name>A0A2X0LY28_9BASI</name>
<dbReference type="Proteomes" id="UP000249464">
    <property type="component" value="Unassembled WGS sequence"/>
</dbReference>
<organism evidence="2 3">
    <name type="scientific">Microbotryum silenes-dioicae</name>
    <dbReference type="NCBI Taxonomy" id="796604"/>
    <lineage>
        <taxon>Eukaryota</taxon>
        <taxon>Fungi</taxon>
        <taxon>Dikarya</taxon>
        <taxon>Basidiomycota</taxon>
        <taxon>Pucciniomycotina</taxon>
        <taxon>Microbotryomycetes</taxon>
        <taxon>Microbotryales</taxon>
        <taxon>Microbotryaceae</taxon>
        <taxon>Microbotryum</taxon>
    </lineage>
</organism>
<dbReference type="EMBL" id="FQNC01000015">
    <property type="protein sequence ID" value="SGY18242.1"/>
    <property type="molecule type" value="Genomic_DNA"/>
</dbReference>
<evidence type="ECO:0000313" key="2">
    <source>
        <dbReference type="EMBL" id="SGY18242.1"/>
    </source>
</evidence>
<sequence length="52" mass="5571">MSSNTMKSASFDRNAEQLRSSEAGREPTASPSTRLEREICAASRDGQHAASS</sequence>